<dbReference type="Proteomes" id="UP000316921">
    <property type="component" value="Chromosome"/>
</dbReference>
<accession>A0A518BE03</accession>
<evidence type="ECO:0000256" key="2">
    <source>
        <dbReference type="ARBA" id="ARBA00022679"/>
    </source>
</evidence>
<comment type="subunit">
    <text evidence="4">Homotetramer.</text>
</comment>
<comment type="similarity">
    <text evidence="1 4">Belongs to the polyphosphate kinase 2 (PPK2) family. Class I subfamily.</text>
</comment>
<dbReference type="InterPro" id="IPR022486">
    <property type="entry name" value="PPK2_PA0141"/>
</dbReference>
<reference evidence="6 7" key="1">
    <citation type="submission" date="2019-02" db="EMBL/GenBank/DDBJ databases">
        <title>Deep-cultivation of Planctomycetes and their phenomic and genomic characterization uncovers novel biology.</title>
        <authorList>
            <person name="Wiegand S."/>
            <person name="Jogler M."/>
            <person name="Boedeker C."/>
            <person name="Pinto D."/>
            <person name="Vollmers J."/>
            <person name="Rivas-Marin E."/>
            <person name="Kohn T."/>
            <person name="Peeters S.H."/>
            <person name="Heuer A."/>
            <person name="Rast P."/>
            <person name="Oberbeckmann S."/>
            <person name="Bunk B."/>
            <person name="Jeske O."/>
            <person name="Meyerdierks A."/>
            <person name="Storesund J.E."/>
            <person name="Kallscheuer N."/>
            <person name="Luecker S."/>
            <person name="Lage O.M."/>
            <person name="Pohl T."/>
            <person name="Merkel B.J."/>
            <person name="Hornburger P."/>
            <person name="Mueller R.-W."/>
            <person name="Bruemmer F."/>
            <person name="Labrenz M."/>
            <person name="Spormann A.M."/>
            <person name="Op den Camp H."/>
            <person name="Overmann J."/>
            <person name="Amann R."/>
            <person name="Jetten M.S.M."/>
            <person name="Mascher T."/>
            <person name="Medema M.H."/>
            <person name="Devos D.P."/>
            <person name="Kaster A.-K."/>
            <person name="Ovreas L."/>
            <person name="Rohde M."/>
            <person name="Galperin M.Y."/>
            <person name="Jogler C."/>
        </authorList>
    </citation>
    <scope>NUCLEOTIDE SEQUENCE [LARGE SCALE GENOMIC DNA]</scope>
    <source>
        <strain evidence="6 7">Pla133</strain>
    </source>
</reference>
<organism evidence="6 7">
    <name type="scientific">Engelhardtia mirabilis</name>
    <dbReference type="NCBI Taxonomy" id="2528011"/>
    <lineage>
        <taxon>Bacteria</taxon>
        <taxon>Pseudomonadati</taxon>
        <taxon>Planctomycetota</taxon>
        <taxon>Planctomycetia</taxon>
        <taxon>Planctomycetia incertae sedis</taxon>
        <taxon>Engelhardtia</taxon>
    </lineage>
</organism>
<dbReference type="NCBIfam" id="TIGR03707">
    <property type="entry name" value="PPK2_P_aer"/>
    <property type="match status" value="1"/>
</dbReference>
<dbReference type="Gene3D" id="3.40.50.300">
    <property type="entry name" value="P-loop containing nucleotide triphosphate hydrolases"/>
    <property type="match status" value="1"/>
</dbReference>
<dbReference type="KEGG" id="pbap:Pla133_02790"/>
<dbReference type="AlphaFoldDB" id="A0A518BE03"/>
<proteinExistence type="inferred from homology"/>
<sequence length="271" mass="31730">MNGDDDTVTSAPGKDPELLEGWVREVLEEELDREYLVELARLQVELLKLQTHLVATSRRVAILFEGRDTAGKGGTIQRFSQRMMPRHQRVVALPKPTEMEMGQWYFGRYIAQLPNPGEIVFFDRSWYNRAVVEPVMGFCTAAQYERFMEQVVVFEQMLLEDGLLLVKLWFSIDRVEQHDRLARRQTNPLKRWKLSTVDLQAQQKWEAFTRYKEAMFARTSTASSPWYVIEGNDKKQARLESIRHVLGCIDYPDRGQRGLRLEPRPEVVRRV</sequence>
<evidence type="ECO:0000313" key="6">
    <source>
        <dbReference type="EMBL" id="QDU65215.1"/>
    </source>
</evidence>
<feature type="domain" description="Polyphosphate kinase-2-related" evidence="5">
    <location>
        <begin position="33"/>
        <end position="254"/>
    </location>
</feature>
<dbReference type="PANTHER" id="PTHR34383:SF1">
    <property type="entry name" value="ADP-POLYPHOSPHATE PHOSPHOTRANSFERASE"/>
    <property type="match status" value="1"/>
</dbReference>
<dbReference type="GO" id="GO:0008976">
    <property type="term" value="F:polyphosphate kinase activity"/>
    <property type="evidence" value="ECO:0007669"/>
    <property type="project" value="UniProtKB-UniRule"/>
</dbReference>
<evidence type="ECO:0000256" key="1">
    <source>
        <dbReference type="ARBA" id="ARBA00009924"/>
    </source>
</evidence>
<protein>
    <recommendedName>
        <fullName evidence="4">ADP/GDP-polyphosphate phosphotransferase</fullName>
        <ecNumber evidence="4">2.7.4.-</ecNumber>
    </recommendedName>
    <alternativeName>
        <fullName evidence="4">Polyphosphate kinase PPK2</fullName>
    </alternativeName>
</protein>
<dbReference type="SUPFAM" id="SSF52540">
    <property type="entry name" value="P-loop containing nucleoside triphosphate hydrolases"/>
    <property type="match status" value="1"/>
</dbReference>
<dbReference type="InterPro" id="IPR022488">
    <property type="entry name" value="PPK2-related"/>
</dbReference>
<comment type="function">
    <text evidence="4">Uses inorganic polyphosphate (polyP) as a donor to convert GDP to GTP or ADP to ATP.</text>
</comment>
<dbReference type="Pfam" id="PF03976">
    <property type="entry name" value="PPK2"/>
    <property type="match status" value="1"/>
</dbReference>
<evidence type="ECO:0000313" key="7">
    <source>
        <dbReference type="Proteomes" id="UP000316921"/>
    </source>
</evidence>
<evidence type="ECO:0000259" key="5">
    <source>
        <dbReference type="Pfam" id="PF03976"/>
    </source>
</evidence>
<dbReference type="PANTHER" id="PTHR34383">
    <property type="entry name" value="POLYPHOSPHATE:AMP PHOSPHOTRANSFERASE-RELATED"/>
    <property type="match status" value="1"/>
</dbReference>
<gene>
    <name evidence="6" type="ORF">Pla133_02790</name>
</gene>
<evidence type="ECO:0000256" key="3">
    <source>
        <dbReference type="ARBA" id="ARBA00022777"/>
    </source>
</evidence>
<dbReference type="RefSeq" id="WP_145061608.1">
    <property type="nucleotide sequence ID" value="NZ_CP036287.1"/>
</dbReference>
<keyword evidence="2 4" id="KW-0808">Transferase</keyword>
<dbReference type="InterPro" id="IPR027417">
    <property type="entry name" value="P-loop_NTPase"/>
</dbReference>
<name>A0A518BE03_9BACT</name>
<keyword evidence="3 4" id="KW-0418">Kinase</keyword>
<dbReference type="InterPro" id="IPR016898">
    <property type="entry name" value="Polyphosphate_phosphotransfera"/>
</dbReference>
<keyword evidence="7" id="KW-1185">Reference proteome</keyword>
<dbReference type="PIRSF" id="PIRSF028756">
    <property type="entry name" value="PPK2_prd"/>
    <property type="match status" value="1"/>
</dbReference>
<dbReference type="GO" id="GO:0006793">
    <property type="term" value="P:phosphorus metabolic process"/>
    <property type="evidence" value="ECO:0007669"/>
    <property type="project" value="InterPro"/>
</dbReference>
<dbReference type="EMBL" id="CP036287">
    <property type="protein sequence ID" value="QDU65215.1"/>
    <property type="molecule type" value="Genomic_DNA"/>
</dbReference>
<dbReference type="EC" id="2.7.4.-" evidence="4"/>
<evidence type="ECO:0000256" key="4">
    <source>
        <dbReference type="RuleBase" id="RU369062"/>
    </source>
</evidence>